<evidence type="ECO:0000256" key="7">
    <source>
        <dbReference type="RuleBase" id="RU363037"/>
    </source>
</evidence>
<accession>A0ABV7J8D3</accession>
<feature type="domain" description="Glutamyl/glutaminyl-tRNA synthetase class Ib catalytic" evidence="8">
    <location>
        <begin position="6"/>
        <end position="238"/>
    </location>
</feature>
<dbReference type="InterPro" id="IPR014729">
    <property type="entry name" value="Rossmann-like_a/b/a_fold"/>
</dbReference>
<comment type="caution">
    <text evidence="9">The sequence shown here is derived from an EMBL/GenBank/DDBJ whole genome shotgun (WGS) entry which is preliminary data.</text>
</comment>
<dbReference type="GO" id="GO:0016874">
    <property type="term" value="F:ligase activity"/>
    <property type="evidence" value="ECO:0007669"/>
    <property type="project" value="UniProtKB-KW"/>
</dbReference>
<dbReference type="PANTHER" id="PTHR43311:SF1">
    <property type="entry name" value="GLUTAMYL-Q TRNA(ASP) SYNTHETASE"/>
    <property type="match status" value="1"/>
</dbReference>
<evidence type="ECO:0000256" key="5">
    <source>
        <dbReference type="ARBA" id="ARBA00022840"/>
    </source>
</evidence>
<keyword evidence="2" id="KW-0479">Metal-binding</keyword>
<proteinExistence type="inferred from homology"/>
<name>A0ABV7J8D3_9GAMM</name>
<dbReference type="Gene3D" id="3.40.50.620">
    <property type="entry name" value="HUPs"/>
    <property type="match status" value="1"/>
</dbReference>
<dbReference type="RefSeq" id="WP_077411064.1">
    <property type="nucleotide sequence ID" value="NZ_JBHRTS010000004.1"/>
</dbReference>
<protein>
    <submittedName>
        <fullName evidence="9">tRNA glutamyl-Q(34) synthetase GluQRS</fullName>
        <ecNumber evidence="9">6.1.1.-</ecNumber>
    </submittedName>
</protein>
<evidence type="ECO:0000313" key="9">
    <source>
        <dbReference type="EMBL" id="MFC3194370.1"/>
    </source>
</evidence>
<dbReference type="NCBIfam" id="TIGR03838">
    <property type="entry name" value="queuosine_YadB"/>
    <property type="match status" value="1"/>
</dbReference>
<evidence type="ECO:0000256" key="2">
    <source>
        <dbReference type="ARBA" id="ARBA00022723"/>
    </source>
</evidence>
<dbReference type="EMBL" id="JBHRTS010000004">
    <property type="protein sequence ID" value="MFC3194370.1"/>
    <property type="molecule type" value="Genomic_DNA"/>
</dbReference>
<evidence type="ECO:0000259" key="8">
    <source>
        <dbReference type="Pfam" id="PF00749"/>
    </source>
</evidence>
<dbReference type="InterPro" id="IPR000924">
    <property type="entry name" value="Glu/Gln-tRNA-synth"/>
</dbReference>
<dbReference type="Pfam" id="PF00749">
    <property type="entry name" value="tRNA-synt_1c"/>
    <property type="match status" value="1"/>
</dbReference>
<dbReference type="InterPro" id="IPR049940">
    <property type="entry name" value="GluQ/Sye"/>
</dbReference>
<keyword evidence="7" id="KW-0648">Protein biosynthesis</keyword>
<keyword evidence="4" id="KW-0862">Zinc</keyword>
<gene>
    <name evidence="9" type="primary">gluQRS</name>
    <name evidence="9" type="ORF">ACFODZ_08975</name>
</gene>
<keyword evidence="3 7" id="KW-0547">Nucleotide-binding</keyword>
<organism evidence="9 10">
    <name type="scientific">Marinicella sediminis</name>
    <dbReference type="NCBI Taxonomy" id="1792834"/>
    <lineage>
        <taxon>Bacteria</taxon>
        <taxon>Pseudomonadati</taxon>
        <taxon>Pseudomonadota</taxon>
        <taxon>Gammaproteobacteria</taxon>
        <taxon>Lysobacterales</taxon>
        <taxon>Marinicellaceae</taxon>
        <taxon>Marinicella</taxon>
    </lineage>
</organism>
<dbReference type="SUPFAM" id="SSF52374">
    <property type="entry name" value="Nucleotidylyl transferase"/>
    <property type="match status" value="1"/>
</dbReference>
<evidence type="ECO:0000256" key="3">
    <source>
        <dbReference type="ARBA" id="ARBA00022741"/>
    </source>
</evidence>
<evidence type="ECO:0000256" key="1">
    <source>
        <dbReference type="ARBA" id="ARBA00022598"/>
    </source>
</evidence>
<keyword evidence="10" id="KW-1185">Reference proteome</keyword>
<evidence type="ECO:0000313" key="10">
    <source>
        <dbReference type="Proteomes" id="UP001595533"/>
    </source>
</evidence>
<evidence type="ECO:0000256" key="6">
    <source>
        <dbReference type="ARBA" id="ARBA00023146"/>
    </source>
</evidence>
<evidence type="ECO:0000256" key="4">
    <source>
        <dbReference type="ARBA" id="ARBA00022833"/>
    </source>
</evidence>
<keyword evidence="1 7" id="KW-0436">Ligase</keyword>
<dbReference type="PRINTS" id="PR00987">
    <property type="entry name" value="TRNASYNTHGLU"/>
</dbReference>
<reference evidence="10" key="1">
    <citation type="journal article" date="2019" name="Int. J. Syst. Evol. Microbiol.">
        <title>The Global Catalogue of Microorganisms (GCM) 10K type strain sequencing project: providing services to taxonomists for standard genome sequencing and annotation.</title>
        <authorList>
            <consortium name="The Broad Institute Genomics Platform"/>
            <consortium name="The Broad Institute Genome Sequencing Center for Infectious Disease"/>
            <person name="Wu L."/>
            <person name="Ma J."/>
        </authorList>
    </citation>
    <scope>NUCLEOTIDE SEQUENCE [LARGE SCALE GENOMIC DNA]</scope>
    <source>
        <strain evidence="10">KCTC 42953</strain>
    </source>
</reference>
<dbReference type="PANTHER" id="PTHR43311">
    <property type="entry name" value="GLUTAMATE--TRNA LIGASE"/>
    <property type="match status" value="1"/>
</dbReference>
<keyword evidence="5 7" id="KW-0067">ATP-binding</keyword>
<dbReference type="Proteomes" id="UP001595533">
    <property type="component" value="Unassembled WGS sequence"/>
</dbReference>
<comment type="similarity">
    <text evidence="7">Belongs to the class-I aminoacyl-tRNA synthetase family.</text>
</comment>
<dbReference type="EC" id="6.1.1.-" evidence="9"/>
<sequence>MGVACRGRFAPSPSGELHLGSLLAAIASYCQARSQQGEWLIRIEDVDETRTVDGAEQAIIDALARFGMHSDLPIIRQSDPARQFAYQQALKQLREQDLIYPCVCTRKQLKGLSRYPGTCLNHPPSKSLPHSLRLKTVDHNQAFNDLIQGPQLQHPAKQSGDFVVRRKDRLFAYQLAVVVDDADQGITEVVRGIDILDSTGRQMYIQQLLGFNHPVYTHIPVLMDHDGRKLSKQNHARPVALEDPFQTTCHALRLLQQPIPQLAQKSQSALLEFASKNWRADRLRGIEALR</sequence>
<keyword evidence="6 7" id="KW-0030">Aminoacyl-tRNA synthetase</keyword>
<dbReference type="NCBIfam" id="NF004314">
    <property type="entry name" value="PRK05710.1-3"/>
    <property type="match status" value="1"/>
</dbReference>
<dbReference type="InterPro" id="IPR020058">
    <property type="entry name" value="Glu/Gln-tRNA-synth_Ib_cat-dom"/>
</dbReference>
<dbReference type="InterPro" id="IPR022380">
    <property type="entry name" value="Glu-Q_tRNA(Asp)_Synthase"/>
</dbReference>